<protein>
    <submittedName>
        <fullName evidence="1">Uncharacterized protein</fullName>
    </submittedName>
</protein>
<dbReference type="EMBL" id="DSDK01000675">
    <property type="protein sequence ID" value="HDR52361.1"/>
    <property type="molecule type" value="Genomic_DNA"/>
</dbReference>
<dbReference type="InterPro" id="IPR046495">
    <property type="entry name" value="DUF6588"/>
</dbReference>
<comment type="caution">
    <text evidence="1">The sequence shown here is derived from an EMBL/GenBank/DDBJ whole genome shotgun (WGS) entry which is preliminary data.</text>
</comment>
<evidence type="ECO:0000313" key="1">
    <source>
        <dbReference type="EMBL" id="HDR52361.1"/>
    </source>
</evidence>
<feature type="non-terminal residue" evidence="1">
    <location>
        <position position="256"/>
    </location>
</feature>
<sequence length="256" mass="29131">MKIKFFLINLFVLIVTGTVDAQIISSANFIKGGKSDAEKIISAYLLPVERALGFNSANNNMLIFKQRNNADFRFGIGFDLTTSFINRDDFTYNVNNINLEKFEPANPQQFIAQTFAGNENTIVLQTKDKFRVPSSRYPFYTNKPILTLNTPKGKNQTNIPFPLLHLFAEKKGNLVDLKILPAFKIENSTIGLFNVGINLQHNLETSLKSLSGMWFDVYISGGYNYNRINYYFDIKPDEETLTFSLQSDNGPYDNQE</sequence>
<dbReference type="Proteomes" id="UP000886047">
    <property type="component" value="Unassembled WGS sequence"/>
</dbReference>
<name>A0A831LZ16_9BACT</name>
<organism evidence="1">
    <name type="scientific">Mariniphaga anaerophila</name>
    <dbReference type="NCBI Taxonomy" id="1484053"/>
    <lineage>
        <taxon>Bacteria</taxon>
        <taxon>Pseudomonadati</taxon>
        <taxon>Bacteroidota</taxon>
        <taxon>Bacteroidia</taxon>
        <taxon>Marinilabiliales</taxon>
        <taxon>Prolixibacteraceae</taxon>
        <taxon>Mariniphaga</taxon>
    </lineage>
</organism>
<gene>
    <name evidence="1" type="ORF">ENN90_12185</name>
</gene>
<accession>A0A831LZ16</accession>
<proteinExistence type="predicted"/>
<dbReference type="AlphaFoldDB" id="A0A831LZ16"/>
<reference evidence="1" key="1">
    <citation type="journal article" date="2020" name="mSystems">
        <title>Genome- and Community-Level Interaction Insights into Carbon Utilization and Element Cycling Functions of Hydrothermarchaeota in Hydrothermal Sediment.</title>
        <authorList>
            <person name="Zhou Z."/>
            <person name="Liu Y."/>
            <person name="Xu W."/>
            <person name="Pan J."/>
            <person name="Luo Z.H."/>
            <person name="Li M."/>
        </authorList>
    </citation>
    <scope>NUCLEOTIDE SEQUENCE [LARGE SCALE GENOMIC DNA]</scope>
    <source>
        <strain evidence="1">SpSt-1217</strain>
    </source>
</reference>
<dbReference type="Pfam" id="PF20230">
    <property type="entry name" value="DUF6588"/>
    <property type="match status" value="1"/>
</dbReference>